<dbReference type="EMBL" id="JZXC01000002">
    <property type="protein sequence ID" value="KKA09635.1"/>
    <property type="molecule type" value="Genomic_DNA"/>
</dbReference>
<feature type="domain" description="Methyltransferase small" evidence="4">
    <location>
        <begin position="125"/>
        <end position="253"/>
    </location>
</feature>
<dbReference type="PATRIC" id="fig|132476.4.peg.2387"/>
<dbReference type="GO" id="GO:0032259">
    <property type="term" value="P:methylation"/>
    <property type="evidence" value="ECO:0007669"/>
    <property type="project" value="UniProtKB-KW"/>
</dbReference>
<dbReference type="PANTHER" id="PTHR18895:SF74">
    <property type="entry name" value="MTRF1L RELEASE FACTOR GLUTAMINE METHYLTRANSFERASE"/>
    <property type="match status" value="1"/>
</dbReference>
<evidence type="ECO:0000256" key="2">
    <source>
        <dbReference type="ARBA" id="ARBA00022679"/>
    </source>
</evidence>
<dbReference type="CDD" id="cd02440">
    <property type="entry name" value="AdoMet_MTases"/>
    <property type="match status" value="1"/>
</dbReference>
<dbReference type="AlphaFoldDB" id="A0A0F4XUZ5"/>
<evidence type="ECO:0000256" key="3">
    <source>
        <dbReference type="ARBA" id="ARBA00022691"/>
    </source>
</evidence>
<dbReference type="InterPro" id="IPR002052">
    <property type="entry name" value="DNA_methylase_N6_adenine_CS"/>
</dbReference>
<dbReference type="GO" id="GO:0036009">
    <property type="term" value="F:protein-glutamine N-methyltransferase activity"/>
    <property type="evidence" value="ECO:0007669"/>
    <property type="project" value="TreeGrafter"/>
</dbReference>
<evidence type="ECO:0000313" key="6">
    <source>
        <dbReference type="Proteomes" id="UP000033662"/>
    </source>
</evidence>
<sequence length="337" mass="36766">MNEEERLSETDLALLQLGRRLQADGYRFITPTPLTHERVNQRPGNERAKTLRDVFGWSRPFAPGLISTDEQRQLQDAQVLEAHDGLLRSRVRWSSLDGLLFAHSQFPTQATDAVFFGPDSYRFAQLIHTHLQQNFTAVHRAVDIGCGAGVGAIVIARARREAQVLAVDINPQALRLSAVNAALAEVGNVEVARSDVLQDVPGNFDLIVANPPYMADPSERAYRHGGGALGAGLSLRIVEQALPRLTPGGSLVLYTGVAMVDGRDPFLEALGPWRDSVDFGWTYKELDPDVFGEELLTPGYQDVERIAVVALVVTRIGAGIGGAIGGIIDEQAHEIRH</sequence>
<dbReference type="InterPro" id="IPR050320">
    <property type="entry name" value="N5-glutamine_MTase"/>
</dbReference>
<gene>
    <name evidence="5" type="ORF">VP02_03705</name>
</gene>
<dbReference type="Proteomes" id="UP000033662">
    <property type="component" value="Unassembled WGS sequence"/>
</dbReference>
<protein>
    <submittedName>
        <fullName evidence="5">SAM-dependent methyltransferase</fullName>
    </submittedName>
</protein>
<keyword evidence="3" id="KW-0949">S-adenosyl-L-methionine</keyword>
<dbReference type="SUPFAM" id="SSF53335">
    <property type="entry name" value="S-adenosyl-L-methionine-dependent methyltransferases"/>
    <property type="match status" value="1"/>
</dbReference>
<dbReference type="PANTHER" id="PTHR18895">
    <property type="entry name" value="HEMK METHYLTRANSFERASE"/>
    <property type="match status" value="1"/>
</dbReference>
<dbReference type="Gene3D" id="3.40.50.150">
    <property type="entry name" value="Vaccinia Virus protein VP39"/>
    <property type="match status" value="1"/>
</dbReference>
<accession>A0A0F4XUZ5</accession>
<dbReference type="Pfam" id="PF05175">
    <property type="entry name" value="MTS"/>
    <property type="match status" value="1"/>
</dbReference>
<dbReference type="GO" id="GO:0003676">
    <property type="term" value="F:nucleic acid binding"/>
    <property type="evidence" value="ECO:0007669"/>
    <property type="project" value="InterPro"/>
</dbReference>
<dbReference type="OrthoDB" id="5383291at2"/>
<name>A0A0F4XUZ5_9PSED</name>
<comment type="caution">
    <text evidence="5">The sequence shown here is derived from an EMBL/GenBank/DDBJ whole genome shotgun (WGS) entry which is preliminary data.</text>
</comment>
<keyword evidence="2 5" id="KW-0808">Transferase</keyword>
<keyword evidence="1 5" id="KW-0489">Methyltransferase</keyword>
<evidence type="ECO:0000313" key="5">
    <source>
        <dbReference type="EMBL" id="KKA09635.1"/>
    </source>
</evidence>
<evidence type="ECO:0000259" key="4">
    <source>
        <dbReference type="Pfam" id="PF05175"/>
    </source>
</evidence>
<organism evidence="5 6">
    <name type="scientific">Pseudomonas kilonensis</name>
    <dbReference type="NCBI Taxonomy" id="132476"/>
    <lineage>
        <taxon>Bacteria</taxon>
        <taxon>Pseudomonadati</taxon>
        <taxon>Pseudomonadota</taxon>
        <taxon>Gammaproteobacteria</taxon>
        <taxon>Pseudomonadales</taxon>
        <taxon>Pseudomonadaceae</taxon>
        <taxon>Pseudomonas</taxon>
    </lineage>
</organism>
<proteinExistence type="predicted"/>
<dbReference type="PROSITE" id="PS00092">
    <property type="entry name" value="N6_MTASE"/>
    <property type="match status" value="1"/>
</dbReference>
<evidence type="ECO:0000256" key="1">
    <source>
        <dbReference type="ARBA" id="ARBA00022603"/>
    </source>
</evidence>
<reference evidence="5 6" key="1">
    <citation type="submission" date="2015-03" db="EMBL/GenBank/DDBJ databases">
        <title>Pseudomonas fluorescens 1855-344 Genome sequencing and assembly.</title>
        <authorList>
            <person name="Eng W.W.H."/>
            <person name="Gan H.M."/>
            <person name="Savka M.A."/>
        </authorList>
    </citation>
    <scope>NUCLEOTIDE SEQUENCE [LARGE SCALE GENOMIC DNA]</scope>
    <source>
        <strain evidence="5 6">1855-344</strain>
    </source>
</reference>
<dbReference type="InterPro" id="IPR029063">
    <property type="entry name" value="SAM-dependent_MTases_sf"/>
</dbReference>
<dbReference type="InterPro" id="IPR007848">
    <property type="entry name" value="Small_mtfrase_dom"/>
</dbReference>